<evidence type="ECO:0000256" key="1">
    <source>
        <dbReference type="SAM" id="MobiDB-lite"/>
    </source>
</evidence>
<feature type="region of interest" description="Disordered" evidence="1">
    <location>
        <begin position="1"/>
        <end position="79"/>
    </location>
</feature>
<reference evidence="2 3" key="1">
    <citation type="journal article" date="2020" name="Phytopathology">
        <title>Genome Sequence Resources of Colletotrichum truncatum, C. plurivorum, C. musicola, and C. sojae: Four Species Pathogenic to Soybean (Glycine max).</title>
        <authorList>
            <person name="Rogerio F."/>
            <person name="Boufleur T.R."/>
            <person name="Ciampi-Guillardi M."/>
            <person name="Sukno S.A."/>
            <person name="Thon M.R."/>
            <person name="Massola Junior N.S."/>
            <person name="Baroncelli R."/>
        </authorList>
    </citation>
    <scope>NUCLEOTIDE SEQUENCE [LARGE SCALE GENOMIC DNA]</scope>
    <source>
        <strain evidence="2 3">LFN0009</strain>
    </source>
</reference>
<gene>
    <name evidence="2" type="ORF">CSOJ01_04221</name>
</gene>
<evidence type="ECO:0000313" key="2">
    <source>
        <dbReference type="EMBL" id="KAF6814167.1"/>
    </source>
</evidence>
<accession>A0A8H6JJ93</accession>
<dbReference type="Proteomes" id="UP000652219">
    <property type="component" value="Unassembled WGS sequence"/>
</dbReference>
<keyword evidence="3" id="KW-1185">Reference proteome</keyword>
<feature type="compositionally biased region" description="Pro residues" evidence="1">
    <location>
        <begin position="300"/>
        <end position="310"/>
    </location>
</feature>
<proteinExistence type="predicted"/>
<organism evidence="2 3">
    <name type="scientific">Colletotrichum sojae</name>
    <dbReference type="NCBI Taxonomy" id="2175907"/>
    <lineage>
        <taxon>Eukaryota</taxon>
        <taxon>Fungi</taxon>
        <taxon>Dikarya</taxon>
        <taxon>Ascomycota</taxon>
        <taxon>Pezizomycotina</taxon>
        <taxon>Sordariomycetes</taxon>
        <taxon>Hypocreomycetidae</taxon>
        <taxon>Glomerellales</taxon>
        <taxon>Glomerellaceae</taxon>
        <taxon>Colletotrichum</taxon>
        <taxon>Colletotrichum orchidearum species complex</taxon>
    </lineage>
</organism>
<feature type="region of interest" description="Disordered" evidence="1">
    <location>
        <begin position="264"/>
        <end position="324"/>
    </location>
</feature>
<sequence>MHRPSSASPARTPQHSRPLSRGQQSTTPLTESPGLTTPATSTSTRGDHFRVGTPSSERVLSGRIRKTPRQVAARKGDVLSEKEKEEVRRHLDEMNEEKKLFPGSDNWAEDELNLFRILYMRQYKPLLPSHWQTDFLGQPIPDILFASSEAHPPIIYSRSDEDYKATKALERLVQLTTDVRGLVQAGQRHKAPALIEKELLNYTRWAARDGGYDKLEIVPNIIIDLVDNTMSPLQVEDHMRQQLKIAAERHREYWRGYLSPVDIAGRKKPDQQSEHDADEADPEDNRVVLVPDKYPSSPLRNPPMFPPSSPPRAEGSNGGHSLQISHPLRSTQFFRKPPVIYGLFIVNTSVMVLTIDSSKEEDATISFQVEMGFNKRGQSAWNAITIAIVVCLARDALMEMKEDFGDAISSGESDPDA</sequence>
<name>A0A8H6JJ93_9PEZI</name>
<feature type="compositionally biased region" description="Polar residues" evidence="1">
    <location>
        <begin position="1"/>
        <end position="44"/>
    </location>
</feature>
<protein>
    <submittedName>
        <fullName evidence="2">Uncharacterized protein</fullName>
    </submittedName>
</protein>
<feature type="compositionally biased region" description="Basic and acidic residues" evidence="1">
    <location>
        <begin position="264"/>
        <end position="275"/>
    </location>
</feature>
<evidence type="ECO:0000313" key="3">
    <source>
        <dbReference type="Proteomes" id="UP000652219"/>
    </source>
</evidence>
<dbReference type="EMBL" id="WIGN01000046">
    <property type="protein sequence ID" value="KAF6814167.1"/>
    <property type="molecule type" value="Genomic_DNA"/>
</dbReference>
<comment type="caution">
    <text evidence="2">The sequence shown here is derived from an EMBL/GenBank/DDBJ whole genome shotgun (WGS) entry which is preliminary data.</text>
</comment>
<dbReference type="AlphaFoldDB" id="A0A8H6JJ93"/>